<dbReference type="InterPro" id="IPR006575">
    <property type="entry name" value="RWD_dom"/>
</dbReference>
<dbReference type="AlphaFoldDB" id="A0A8J5QB31"/>
<feature type="region of interest" description="Disordered" evidence="1">
    <location>
        <begin position="71"/>
        <end position="94"/>
    </location>
</feature>
<dbReference type="RefSeq" id="XP_049263606.1">
    <property type="nucleotide sequence ID" value="XM_049406944.1"/>
</dbReference>
<comment type="caution">
    <text evidence="3">The sequence shown here is derived from an EMBL/GenBank/DDBJ whole genome shotgun (WGS) entry which is preliminary data.</text>
</comment>
<feature type="compositionally biased region" description="Acidic residues" evidence="1">
    <location>
        <begin position="229"/>
        <end position="241"/>
    </location>
</feature>
<accession>A0A8J5QB31</accession>
<dbReference type="SMART" id="SM00591">
    <property type="entry name" value="RWD"/>
    <property type="match status" value="1"/>
</dbReference>
<feature type="domain" description="RWD" evidence="2">
    <location>
        <begin position="9"/>
        <end position="150"/>
    </location>
</feature>
<evidence type="ECO:0000313" key="3">
    <source>
        <dbReference type="EMBL" id="KAG7663374.1"/>
    </source>
</evidence>
<dbReference type="PANTHER" id="PTHR12292">
    <property type="entry name" value="RWD DOMAIN-CONTAINING PROTEIN"/>
    <property type="match status" value="1"/>
</dbReference>
<dbReference type="InterPro" id="IPR040213">
    <property type="entry name" value="GIR2-like"/>
</dbReference>
<reference evidence="3 4" key="1">
    <citation type="journal article" date="2021" name="DNA Res.">
        <title>Genome analysis of Candida subhashii reveals its hybrid nature and dual mitochondrial genome conformations.</title>
        <authorList>
            <person name="Mixao V."/>
            <person name="Hegedusova E."/>
            <person name="Saus E."/>
            <person name="Pryszcz L.P."/>
            <person name="Cillingova A."/>
            <person name="Nosek J."/>
            <person name="Gabaldon T."/>
        </authorList>
    </citation>
    <scope>NUCLEOTIDE SEQUENCE [LARGE SCALE GENOMIC DNA]</scope>
    <source>
        <strain evidence="3 4">CBS 10753</strain>
    </source>
</reference>
<dbReference type="EMBL" id="JAGSYN010000139">
    <property type="protein sequence ID" value="KAG7663374.1"/>
    <property type="molecule type" value="Genomic_DNA"/>
</dbReference>
<feature type="region of interest" description="Disordered" evidence="1">
    <location>
        <begin position="226"/>
        <end position="249"/>
    </location>
</feature>
<evidence type="ECO:0000256" key="1">
    <source>
        <dbReference type="SAM" id="MobiDB-lite"/>
    </source>
</evidence>
<keyword evidence="4" id="KW-1185">Reference proteome</keyword>
<protein>
    <submittedName>
        <fullName evidence="3">GIR2</fullName>
    </submittedName>
</protein>
<proteinExistence type="predicted"/>
<dbReference type="Proteomes" id="UP000694255">
    <property type="component" value="Unassembled WGS sequence"/>
</dbReference>
<organism evidence="3 4">
    <name type="scientific">[Candida] subhashii</name>
    <dbReference type="NCBI Taxonomy" id="561895"/>
    <lineage>
        <taxon>Eukaryota</taxon>
        <taxon>Fungi</taxon>
        <taxon>Dikarya</taxon>
        <taxon>Ascomycota</taxon>
        <taxon>Saccharomycotina</taxon>
        <taxon>Pichiomycetes</taxon>
        <taxon>Debaryomycetaceae</taxon>
        <taxon>Spathaspora</taxon>
    </lineage>
</organism>
<dbReference type="Pfam" id="PF05773">
    <property type="entry name" value="RWD"/>
    <property type="match status" value="1"/>
</dbReference>
<gene>
    <name evidence="3" type="ORF">J8A68_003122</name>
</gene>
<name>A0A8J5QB31_9ASCO</name>
<dbReference type="OrthoDB" id="277175at2759"/>
<evidence type="ECO:0000259" key="2">
    <source>
        <dbReference type="PROSITE" id="PS50908"/>
    </source>
</evidence>
<dbReference type="GeneID" id="73469923"/>
<sequence>MDPVEEQQQELEVLESIYPDELTLLNETTFIIRINLDTPSERKHALNLQVKYPPTYPEVIPELYLDIAEDQEEDESDEYDDDYYDDNDDDEDDEDTKAAKLALNMSETIEFTRTELNQLLGKLNEEAEMNIGMPSVFALTTLLKDEAELLFEQILKQKEQDYEHERELKEQEEQKKFIGTKVTKESFSKWRDEFRKEIKYDEQLLERFEKMHQGKLTGRQIFEKGLAGNEDDTNPNDDEIVDSMKKVTV</sequence>
<evidence type="ECO:0000313" key="4">
    <source>
        <dbReference type="Proteomes" id="UP000694255"/>
    </source>
</evidence>
<dbReference type="PROSITE" id="PS50908">
    <property type="entry name" value="RWD"/>
    <property type="match status" value="1"/>
</dbReference>